<dbReference type="PANTHER" id="PTHR13288:SF8">
    <property type="entry name" value="SPLICING FACTOR 45"/>
    <property type="match status" value="1"/>
</dbReference>
<evidence type="ECO:0000256" key="6">
    <source>
        <dbReference type="PIRNR" id="PIRNR031066"/>
    </source>
</evidence>
<feature type="coiled-coil region" evidence="7">
    <location>
        <begin position="115"/>
        <end position="143"/>
    </location>
</feature>
<reference evidence="11" key="1">
    <citation type="submission" date="2021-02" db="EMBL/GenBank/DDBJ databases">
        <title>First Annotated Genome of the Yellow-green Alga Tribonema minus.</title>
        <authorList>
            <person name="Mahan K.M."/>
        </authorList>
    </citation>
    <scope>NUCLEOTIDE SEQUENCE</scope>
    <source>
        <strain evidence="11">UTEX B ZZ1240</strain>
    </source>
</reference>
<evidence type="ECO:0000313" key="12">
    <source>
        <dbReference type="Proteomes" id="UP000664859"/>
    </source>
</evidence>
<feature type="compositionally biased region" description="Low complexity" evidence="8">
    <location>
        <begin position="207"/>
        <end position="220"/>
    </location>
</feature>
<dbReference type="GO" id="GO:0045292">
    <property type="term" value="P:mRNA cis splicing, via spliceosome"/>
    <property type="evidence" value="ECO:0007669"/>
    <property type="project" value="UniProtKB-UniRule"/>
</dbReference>
<dbReference type="InterPro" id="IPR003954">
    <property type="entry name" value="RRM_euk-type"/>
</dbReference>
<evidence type="ECO:0000256" key="1">
    <source>
        <dbReference type="ARBA" id="ARBA00004123"/>
    </source>
</evidence>
<dbReference type="SUPFAM" id="SSF54928">
    <property type="entry name" value="RNA-binding domain, RBD"/>
    <property type="match status" value="1"/>
</dbReference>
<dbReference type="InterPro" id="IPR012677">
    <property type="entry name" value="Nucleotide-bd_a/b_plait_sf"/>
</dbReference>
<keyword evidence="12" id="KW-1185">Reference proteome</keyword>
<gene>
    <name evidence="11" type="ORF">JKP88DRAFT_204897</name>
</gene>
<evidence type="ECO:0000259" key="10">
    <source>
        <dbReference type="PROSITE" id="PS50174"/>
    </source>
</evidence>
<evidence type="ECO:0000256" key="2">
    <source>
        <dbReference type="ARBA" id="ARBA00022664"/>
    </source>
</evidence>
<dbReference type="OrthoDB" id="5411533at2759"/>
<dbReference type="Gene3D" id="3.30.70.330">
    <property type="match status" value="1"/>
</dbReference>
<evidence type="ECO:0000256" key="5">
    <source>
        <dbReference type="ARBA" id="ARBA00023242"/>
    </source>
</evidence>
<dbReference type="SMART" id="SM00443">
    <property type="entry name" value="G_patch"/>
    <property type="match status" value="1"/>
</dbReference>
<evidence type="ECO:0000256" key="7">
    <source>
        <dbReference type="SAM" id="Coils"/>
    </source>
</evidence>
<dbReference type="GO" id="GO:0071011">
    <property type="term" value="C:precatalytic spliceosome"/>
    <property type="evidence" value="ECO:0007669"/>
    <property type="project" value="TreeGrafter"/>
</dbReference>
<keyword evidence="3 6" id="KW-0694">RNA-binding</keyword>
<dbReference type="InterPro" id="IPR000504">
    <property type="entry name" value="RRM_dom"/>
</dbReference>
<feature type="region of interest" description="Disordered" evidence="8">
    <location>
        <begin position="199"/>
        <end position="239"/>
    </location>
</feature>
<dbReference type="SMART" id="SM00361">
    <property type="entry name" value="RRM_1"/>
    <property type="match status" value="1"/>
</dbReference>
<dbReference type="Pfam" id="PF01585">
    <property type="entry name" value="G-patch"/>
    <property type="match status" value="1"/>
</dbReference>
<feature type="domain" description="RRM" evidence="9">
    <location>
        <begin position="319"/>
        <end position="403"/>
    </location>
</feature>
<dbReference type="Proteomes" id="UP000664859">
    <property type="component" value="Unassembled WGS sequence"/>
</dbReference>
<sequence>MDLYADLPSVSAAEKAAAGANVGAWAQARHAQMLAARRSAASAAPMLPPPRVTTTVTRISAAANSDKVLDPHASTQSASSEESGFNDRDVPDPYDPARPNDYMAYCKYRIETKRQEERERELKAIMEEQRQHEEQRREAARKALAEALPPQLQAKLGAAPLLPPMAGLAPPAVPGPPAGRGRGRGMVNLPAWLTKMQQEGGKGGEAGAAAAPEAAAAAAAAPPPPQFDDASASGAGGGSPGGMALAQSLMAKMGWQEGKGLGKSGQGISQPIVAQSTGVGMGTVAMHPADRKRPAQAAAGGGTGGGGSAKRGLFSNPTCVLLLKNMVGAGEVDSDLEGEVKEECMKYGPVRQCLVREHAGLPADETVWTFVAFERQESAIKAYLDMNGRFFGGRQIGAAFYEEAKFERGEYGP</sequence>
<dbReference type="PROSITE" id="PS50102">
    <property type="entry name" value="RRM"/>
    <property type="match status" value="1"/>
</dbReference>
<feature type="domain" description="G-patch" evidence="10">
    <location>
        <begin position="242"/>
        <end position="288"/>
    </location>
</feature>
<keyword evidence="7" id="KW-0175">Coiled coil</keyword>
<evidence type="ECO:0000256" key="4">
    <source>
        <dbReference type="ARBA" id="ARBA00023187"/>
    </source>
</evidence>
<evidence type="ECO:0000256" key="8">
    <source>
        <dbReference type="SAM" id="MobiDB-lite"/>
    </source>
</evidence>
<feature type="compositionally biased region" description="Polar residues" evidence="8">
    <location>
        <begin position="73"/>
        <end position="83"/>
    </location>
</feature>
<evidence type="ECO:0000259" key="9">
    <source>
        <dbReference type="PROSITE" id="PS50102"/>
    </source>
</evidence>
<dbReference type="AlphaFoldDB" id="A0A835ZCV1"/>
<dbReference type="InterPro" id="IPR000467">
    <property type="entry name" value="G_patch_dom"/>
</dbReference>
<organism evidence="11 12">
    <name type="scientific">Tribonema minus</name>
    <dbReference type="NCBI Taxonomy" id="303371"/>
    <lineage>
        <taxon>Eukaryota</taxon>
        <taxon>Sar</taxon>
        <taxon>Stramenopiles</taxon>
        <taxon>Ochrophyta</taxon>
        <taxon>PX clade</taxon>
        <taxon>Xanthophyceae</taxon>
        <taxon>Tribonematales</taxon>
        <taxon>Tribonemataceae</taxon>
        <taxon>Tribonema</taxon>
    </lineage>
</organism>
<dbReference type="GO" id="GO:0003723">
    <property type="term" value="F:RNA binding"/>
    <property type="evidence" value="ECO:0007669"/>
    <property type="project" value="UniProtKB-UniRule"/>
</dbReference>
<feature type="compositionally biased region" description="Gly residues" evidence="8">
    <location>
        <begin position="299"/>
        <end position="309"/>
    </location>
</feature>
<comment type="subcellular location">
    <subcellularLocation>
        <location evidence="1">Nucleus</location>
    </subcellularLocation>
</comment>
<keyword evidence="4 6" id="KW-0508">mRNA splicing</keyword>
<evidence type="ECO:0000313" key="11">
    <source>
        <dbReference type="EMBL" id="KAG5191406.1"/>
    </source>
</evidence>
<keyword evidence="5" id="KW-0539">Nucleus</keyword>
<dbReference type="EMBL" id="JAFCMP010000020">
    <property type="protein sequence ID" value="KAG5191406.1"/>
    <property type="molecule type" value="Genomic_DNA"/>
</dbReference>
<dbReference type="InterPro" id="IPR040052">
    <property type="entry name" value="RBM17"/>
</dbReference>
<protein>
    <submittedName>
        <fullName evidence="11">Putative DNA-damage repair protein drt111</fullName>
    </submittedName>
</protein>
<name>A0A835ZCV1_9STRA</name>
<dbReference type="InterPro" id="IPR035979">
    <property type="entry name" value="RBD_domain_sf"/>
</dbReference>
<dbReference type="PIRSF" id="PIRSF031066">
    <property type="entry name" value="Splicing_factor_SPF45"/>
    <property type="match status" value="1"/>
</dbReference>
<dbReference type="FunFam" id="3.30.70.330:FF:000382">
    <property type="entry name" value="G-patch domain-containing protein"/>
    <property type="match status" value="1"/>
</dbReference>
<evidence type="ECO:0000256" key="3">
    <source>
        <dbReference type="ARBA" id="ARBA00022884"/>
    </source>
</evidence>
<comment type="caution">
    <text evidence="11">The sequence shown here is derived from an EMBL/GenBank/DDBJ whole genome shotgun (WGS) entry which is preliminary data.</text>
</comment>
<proteinExistence type="predicted"/>
<feature type="region of interest" description="Disordered" evidence="8">
    <location>
        <begin position="290"/>
        <end position="309"/>
    </location>
</feature>
<dbReference type="PANTHER" id="PTHR13288">
    <property type="entry name" value="SPLICING FACTOR 45 SPF45"/>
    <property type="match status" value="1"/>
</dbReference>
<keyword evidence="2 6" id="KW-0507">mRNA processing</keyword>
<feature type="region of interest" description="Disordered" evidence="8">
    <location>
        <begin position="63"/>
        <end position="99"/>
    </location>
</feature>
<dbReference type="PROSITE" id="PS50174">
    <property type="entry name" value="G_PATCH"/>
    <property type="match status" value="1"/>
</dbReference>
<accession>A0A835ZCV1</accession>
<dbReference type="Pfam" id="PF00076">
    <property type="entry name" value="RRM_1"/>
    <property type="match status" value="1"/>
</dbReference>